<gene>
    <name evidence="2" type="ORF">KQX54_018194</name>
</gene>
<dbReference type="Proteomes" id="UP000826195">
    <property type="component" value="Unassembled WGS sequence"/>
</dbReference>
<dbReference type="EMBL" id="JAHXZJ010002609">
    <property type="protein sequence ID" value="KAH0540540.1"/>
    <property type="molecule type" value="Genomic_DNA"/>
</dbReference>
<keyword evidence="3" id="KW-1185">Reference proteome</keyword>
<name>A0AAV7HL19_COTGL</name>
<dbReference type="AlphaFoldDB" id="A0AAV7HL19"/>
<evidence type="ECO:0000313" key="2">
    <source>
        <dbReference type="EMBL" id="KAH0540540.1"/>
    </source>
</evidence>
<accession>A0AAV7HL19</accession>
<sequence>MRGKVFYTNVRQVREFTVVSFVEIKIIVWRRKLVGKGGRWTWTGSDGCTSEKAPRISNNPLVPRGMNGEEEIP</sequence>
<proteinExistence type="predicted"/>
<evidence type="ECO:0000313" key="3">
    <source>
        <dbReference type="Proteomes" id="UP000826195"/>
    </source>
</evidence>
<comment type="caution">
    <text evidence="2">The sequence shown here is derived from an EMBL/GenBank/DDBJ whole genome shotgun (WGS) entry which is preliminary data.</text>
</comment>
<feature type="region of interest" description="Disordered" evidence="1">
    <location>
        <begin position="44"/>
        <end position="73"/>
    </location>
</feature>
<organism evidence="2 3">
    <name type="scientific">Cotesia glomerata</name>
    <name type="common">Lepidopteran parasitic wasp</name>
    <name type="synonym">Apanteles glomeratus</name>
    <dbReference type="NCBI Taxonomy" id="32391"/>
    <lineage>
        <taxon>Eukaryota</taxon>
        <taxon>Metazoa</taxon>
        <taxon>Ecdysozoa</taxon>
        <taxon>Arthropoda</taxon>
        <taxon>Hexapoda</taxon>
        <taxon>Insecta</taxon>
        <taxon>Pterygota</taxon>
        <taxon>Neoptera</taxon>
        <taxon>Endopterygota</taxon>
        <taxon>Hymenoptera</taxon>
        <taxon>Apocrita</taxon>
        <taxon>Ichneumonoidea</taxon>
        <taxon>Braconidae</taxon>
        <taxon>Microgastrinae</taxon>
        <taxon>Cotesia</taxon>
    </lineage>
</organism>
<protein>
    <submittedName>
        <fullName evidence="2">Uncharacterized protein</fullName>
    </submittedName>
</protein>
<evidence type="ECO:0000256" key="1">
    <source>
        <dbReference type="SAM" id="MobiDB-lite"/>
    </source>
</evidence>
<reference evidence="2 3" key="1">
    <citation type="journal article" date="2021" name="J. Hered.">
        <title>A chromosome-level genome assembly of the parasitoid wasp, Cotesia glomerata (Hymenoptera: Braconidae).</title>
        <authorList>
            <person name="Pinto B.J."/>
            <person name="Weis J.J."/>
            <person name="Gamble T."/>
            <person name="Ode P.J."/>
            <person name="Paul R."/>
            <person name="Zaspel J.M."/>
        </authorList>
    </citation>
    <scope>NUCLEOTIDE SEQUENCE [LARGE SCALE GENOMIC DNA]</scope>
    <source>
        <strain evidence="2">CgM1</strain>
    </source>
</reference>